<keyword evidence="2" id="KW-0812">Transmembrane</keyword>
<feature type="compositionally biased region" description="Basic and acidic residues" evidence="1">
    <location>
        <begin position="216"/>
        <end position="241"/>
    </location>
</feature>
<gene>
    <name evidence="3" type="ORF">POSPLADRAFT_1073683</name>
</gene>
<keyword evidence="4" id="KW-1185">Reference proteome</keyword>
<dbReference type="EMBL" id="KZ110594">
    <property type="protein sequence ID" value="OSX63940.1"/>
    <property type="molecule type" value="Genomic_DNA"/>
</dbReference>
<feature type="region of interest" description="Disordered" evidence="1">
    <location>
        <begin position="290"/>
        <end position="365"/>
    </location>
</feature>
<dbReference type="AlphaFoldDB" id="A0A1X6N5Z3"/>
<name>A0A1X6N5Z3_9APHY</name>
<dbReference type="OrthoDB" id="2564465at2759"/>
<feature type="compositionally biased region" description="Basic residues" evidence="1">
    <location>
        <begin position="107"/>
        <end position="116"/>
    </location>
</feature>
<feature type="compositionally biased region" description="Polar residues" evidence="1">
    <location>
        <begin position="201"/>
        <end position="215"/>
    </location>
</feature>
<feature type="compositionally biased region" description="Low complexity" evidence="1">
    <location>
        <begin position="41"/>
        <end position="51"/>
    </location>
</feature>
<accession>A0A1X6N5Z3</accession>
<protein>
    <submittedName>
        <fullName evidence="3">Uncharacterized protein</fullName>
    </submittedName>
</protein>
<feature type="transmembrane region" description="Helical" evidence="2">
    <location>
        <begin position="7"/>
        <end position="29"/>
    </location>
</feature>
<organism evidence="3 4">
    <name type="scientific">Postia placenta MAD-698-R-SB12</name>
    <dbReference type="NCBI Taxonomy" id="670580"/>
    <lineage>
        <taxon>Eukaryota</taxon>
        <taxon>Fungi</taxon>
        <taxon>Dikarya</taxon>
        <taxon>Basidiomycota</taxon>
        <taxon>Agaricomycotina</taxon>
        <taxon>Agaricomycetes</taxon>
        <taxon>Polyporales</taxon>
        <taxon>Adustoporiaceae</taxon>
        <taxon>Rhodonia</taxon>
    </lineage>
</organism>
<evidence type="ECO:0000256" key="1">
    <source>
        <dbReference type="SAM" id="MobiDB-lite"/>
    </source>
</evidence>
<reference evidence="3 4" key="1">
    <citation type="submission" date="2017-04" db="EMBL/GenBank/DDBJ databases">
        <title>Genome Sequence of the Model Brown-Rot Fungus Postia placenta SB12.</title>
        <authorList>
            <consortium name="DOE Joint Genome Institute"/>
            <person name="Gaskell J."/>
            <person name="Kersten P."/>
            <person name="Larrondo L.F."/>
            <person name="Canessa P."/>
            <person name="Martinez D."/>
            <person name="Hibbett D."/>
            <person name="Schmoll M."/>
            <person name="Kubicek C.P."/>
            <person name="Martinez A.T."/>
            <person name="Yadav J."/>
            <person name="Master E."/>
            <person name="Magnuson J.K."/>
            <person name="James T."/>
            <person name="Yaver D."/>
            <person name="Berka R."/>
            <person name="Labutti K."/>
            <person name="Lipzen A."/>
            <person name="Aerts A."/>
            <person name="Barry K."/>
            <person name="Henrissat B."/>
            <person name="Blanchette R."/>
            <person name="Grigoriev I."/>
            <person name="Cullen D."/>
        </authorList>
    </citation>
    <scope>NUCLEOTIDE SEQUENCE [LARGE SCALE GENOMIC DNA]</scope>
    <source>
        <strain evidence="3 4">MAD-698-R-SB12</strain>
    </source>
</reference>
<feature type="region of interest" description="Disordered" evidence="1">
    <location>
        <begin position="31"/>
        <end position="254"/>
    </location>
</feature>
<evidence type="ECO:0000256" key="2">
    <source>
        <dbReference type="SAM" id="Phobius"/>
    </source>
</evidence>
<keyword evidence="2" id="KW-1133">Transmembrane helix</keyword>
<dbReference type="Proteomes" id="UP000194127">
    <property type="component" value="Unassembled WGS sequence"/>
</dbReference>
<evidence type="ECO:0000313" key="3">
    <source>
        <dbReference type="EMBL" id="OSX63940.1"/>
    </source>
</evidence>
<dbReference type="RefSeq" id="XP_024340734.1">
    <property type="nucleotide sequence ID" value="XM_024482634.1"/>
</dbReference>
<dbReference type="GeneID" id="36327583"/>
<proteinExistence type="predicted"/>
<evidence type="ECO:0000313" key="4">
    <source>
        <dbReference type="Proteomes" id="UP000194127"/>
    </source>
</evidence>
<feature type="compositionally biased region" description="Basic and acidic residues" evidence="1">
    <location>
        <begin position="339"/>
        <end position="365"/>
    </location>
</feature>
<keyword evidence="2" id="KW-0472">Membrane</keyword>
<sequence length="399" mass="41648">MGVAQSVISEAAVTAVVVAGAAAVAYGYARQNAPPSSQALPSSTTGPSSDPGGKKKKKKQGDALTPATQPPTDASPVVIPFPAVVPGSFDAPSDARDTSPPASTKAGKPKKKKGKKAGAAGSGTPRSQPADAMSESSATAPESPVSAPVRPAASKSRKSSTPKLPPVDTDESWTRVESRRRPATSTLQPTPAEAATPSDAGVTTMSMTGNSSPVTERTDDELASRTEIPVENRRTLAERLLPRPRKTGVDDMLETSDYPTVARVMRIAPGPDEKPAAGFSWGDYEDVDDARVTADDADGEDDGGWGVVKSRGRPKAEKTPVSAPTAPESLTKKQRQNAAKRDAQKAAKAEAEAERQARLAKHSREVERAKIAEQYAKSSKSVSGGMTAYVDENGKLVWK</sequence>